<evidence type="ECO:0000256" key="2">
    <source>
        <dbReference type="ARBA" id="ARBA00022857"/>
    </source>
</evidence>
<dbReference type="EMBL" id="GL945433">
    <property type="protein sequence ID" value="EGO25184.1"/>
    <property type="molecule type" value="Genomic_DNA"/>
</dbReference>
<evidence type="ECO:0000256" key="3">
    <source>
        <dbReference type="ARBA" id="ARBA00023002"/>
    </source>
</evidence>
<dbReference type="InterPro" id="IPR052178">
    <property type="entry name" value="Sec_Metab_Biosynth_SDR"/>
</dbReference>
<dbReference type="PANTHER" id="PTHR43618">
    <property type="entry name" value="7-ALPHA-HYDROXYSTEROID DEHYDROGENASE"/>
    <property type="match status" value="1"/>
</dbReference>
<gene>
    <name evidence="4" type="ORF">SERLADRAFT_464965</name>
</gene>
<dbReference type="RefSeq" id="XP_007317306.1">
    <property type="nucleotide sequence ID" value="XM_007317244.1"/>
</dbReference>
<name>F8NUB0_SERL9</name>
<keyword evidence="2" id="KW-0521">NADP</keyword>
<dbReference type="SUPFAM" id="SSF51735">
    <property type="entry name" value="NAD(P)-binding Rossmann-fold domains"/>
    <property type="match status" value="1"/>
</dbReference>
<evidence type="ECO:0000256" key="1">
    <source>
        <dbReference type="ARBA" id="ARBA00006484"/>
    </source>
</evidence>
<reference evidence="4" key="1">
    <citation type="submission" date="2011-04" db="EMBL/GenBank/DDBJ databases">
        <title>Evolution of plant cell wall degrading machinery underlies the functional diversity of forest fungi.</title>
        <authorList>
            <consortium name="US DOE Joint Genome Institute (JGI-PGF)"/>
            <person name="Eastwood D.C."/>
            <person name="Floudas D."/>
            <person name="Binder M."/>
            <person name="Majcherczyk A."/>
            <person name="Schneider P."/>
            <person name="Aerts A."/>
            <person name="Asiegbu F.O."/>
            <person name="Baker S.E."/>
            <person name="Barry K."/>
            <person name="Bendiksby M."/>
            <person name="Blumentritt M."/>
            <person name="Coutinho P.M."/>
            <person name="Cullen D."/>
            <person name="Cullen D."/>
            <person name="Gathman A."/>
            <person name="Goodell B."/>
            <person name="Henrissat B."/>
            <person name="Ihrmark K."/>
            <person name="Kauserud H."/>
            <person name="Kohler A."/>
            <person name="LaButti K."/>
            <person name="Lapidus A."/>
            <person name="Lavin J.L."/>
            <person name="Lee Y.-H."/>
            <person name="Lindquist E."/>
            <person name="Lilly W."/>
            <person name="Lucas S."/>
            <person name="Morin E."/>
            <person name="Murat C."/>
            <person name="Oguiza J.A."/>
            <person name="Park J."/>
            <person name="Pisabarro A.G."/>
            <person name="Riley R."/>
            <person name="Rosling A."/>
            <person name="Salamov A."/>
            <person name="Schmidt O."/>
            <person name="Schmutz J."/>
            <person name="Skrede I."/>
            <person name="Stenlid J."/>
            <person name="Wiebenga A."/>
            <person name="Xie X."/>
            <person name="Kues U."/>
            <person name="Hibbett D.S."/>
            <person name="Hoffmeister D."/>
            <person name="Hogberg N."/>
            <person name="Martin F."/>
            <person name="Grigoriev I.V."/>
            <person name="Watkinson S.C."/>
        </authorList>
    </citation>
    <scope>NUCLEOTIDE SEQUENCE</scope>
    <source>
        <strain evidence="4">S7.9</strain>
    </source>
</reference>
<dbReference type="OrthoDB" id="3819888at2759"/>
<dbReference type="PANTHER" id="PTHR43618:SF8">
    <property type="entry name" value="7ALPHA-HYDROXYSTEROID DEHYDROGENASE"/>
    <property type="match status" value="1"/>
</dbReference>
<dbReference type="InterPro" id="IPR002347">
    <property type="entry name" value="SDR_fam"/>
</dbReference>
<dbReference type="Proteomes" id="UP000008064">
    <property type="component" value="Unassembled WGS sequence"/>
</dbReference>
<sequence length="189" mass="20164">MTGDIFAVADRIAIVSGPSSCVGLYVAKDFVKATPNVSVLAGCHCPDGFGRNVGSTICYQCCFNPVLSRAANNSNGRREGSDTSISAPYSTPYVLCHEDSRRERAESRNRAHRPQCVRERPIAPSNIPSKVNDPDKADGFIARSKGLIPAERHGNEEDAVAAVTYFSSRAGSYVSGNTLRLNGGLLVDG</sequence>
<keyword evidence="3" id="KW-0560">Oxidoreductase</keyword>
<dbReference type="InterPro" id="IPR036291">
    <property type="entry name" value="NAD(P)-bd_dom_sf"/>
</dbReference>
<evidence type="ECO:0000313" key="4">
    <source>
        <dbReference type="EMBL" id="EGO25184.1"/>
    </source>
</evidence>
<accession>F8NUB0</accession>
<dbReference type="GO" id="GO:0016491">
    <property type="term" value="F:oxidoreductase activity"/>
    <property type="evidence" value="ECO:0007669"/>
    <property type="project" value="UniProtKB-KW"/>
</dbReference>
<dbReference type="PRINTS" id="PR00081">
    <property type="entry name" value="GDHRDH"/>
</dbReference>
<dbReference type="GeneID" id="18818828"/>
<dbReference type="HOGENOM" id="CLU_1435231_0_0_1"/>
<dbReference type="AlphaFoldDB" id="F8NUB0"/>
<protein>
    <submittedName>
        <fullName evidence="4">Uncharacterized protein</fullName>
    </submittedName>
</protein>
<proteinExistence type="inferred from homology"/>
<comment type="similarity">
    <text evidence="1">Belongs to the short-chain dehydrogenases/reductases (SDR) family.</text>
</comment>
<organism>
    <name type="scientific">Serpula lacrymans var. lacrymans (strain S7.9)</name>
    <name type="common">Dry rot fungus</name>
    <dbReference type="NCBI Taxonomy" id="578457"/>
    <lineage>
        <taxon>Eukaryota</taxon>
        <taxon>Fungi</taxon>
        <taxon>Dikarya</taxon>
        <taxon>Basidiomycota</taxon>
        <taxon>Agaricomycotina</taxon>
        <taxon>Agaricomycetes</taxon>
        <taxon>Agaricomycetidae</taxon>
        <taxon>Boletales</taxon>
        <taxon>Coniophorineae</taxon>
        <taxon>Serpulaceae</taxon>
        <taxon>Serpula</taxon>
    </lineage>
</organism>
<dbReference type="Gene3D" id="3.40.50.720">
    <property type="entry name" value="NAD(P)-binding Rossmann-like Domain"/>
    <property type="match status" value="1"/>
</dbReference>
<dbReference type="KEGG" id="sla:SERLADRAFT_464965"/>